<feature type="domain" description="F-box" evidence="1">
    <location>
        <begin position="17"/>
        <end position="67"/>
    </location>
</feature>
<protein>
    <recommendedName>
        <fullName evidence="1">F-box domain-containing protein</fullName>
    </recommendedName>
</protein>
<evidence type="ECO:0000313" key="3">
    <source>
        <dbReference type="Proteomes" id="UP000032141"/>
    </source>
</evidence>
<reference evidence="2" key="2">
    <citation type="submission" date="2015-03" db="UniProtKB">
        <authorList>
            <consortium name="EnsemblPlants"/>
        </authorList>
    </citation>
    <scope>IDENTIFICATION</scope>
</reference>
<evidence type="ECO:0000259" key="1">
    <source>
        <dbReference type="PROSITE" id="PS50181"/>
    </source>
</evidence>
<dbReference type="Gene3D" id="1.20.1280.50">
    <property type="match status" value="1"/>
</dbReference>
<dbReference type="STRING" id="109376.A0A0D3D1N2"/>
<dbReference type="Pfam" id="PF12937">
    <property type="entry name" value="F-box-like"/>
    <property type="match status" value="1"/>
</dbReference>
<dbReference type="PANTHER" id="PTHR32212">
    <property type="entry name" value="CYCLIN-LIKE F-BOX"/>
    <property type="match status" value="1"/>
</dbReference>
<dbReference type="InterPro" id="IPR001810">
    <property type="entry name" value="F-box_dom"/>
</dbReference>
<dbReference type="InterPro" id="IPR006566">
    <property type="entry name" value="FBD"/>
</dbReference>
<dbReference type="EnsemblPlants" id="Bo6g122270.1">
    <property type="protein sequence ID" value="Bo6g122270.1"/>
    <property type="gene ID" value="Bo6g122270"/>
</dbReference>
<dbReference type="Proteomes" id="UP000032141">
    <property type="component" value="Chromosome C6"/>
</dbReference>
<proteinExistence type="predicted"/>
<accession>A0A0D3D1N2</accession>
<dbReference type="SMART" id="SM00256">
    <property type="entry name" value="FBOX"/>
    <property type="match status" value="1"/>
</dbReference>
<sequence>MKTEVNVTVSKRSRSKLDWISSLPDCLLCQILSNLPTQDAVKTSTLSTRWRSLWKHCFLSSLEYVKIERPLKGEAMEMRLVSYLLENSKILKKLTLVLDVSIKTEESAVLKKLLIIPRLSTSCQVVVL</sequence>
<dbReference type="AlphaFoldDB" id="A0A0D3D1N2"/>
<dbReference type="Gramene" id="Bo6g122270.1">
    <property type="protein sequence ID" value="Bo6g122270.1"/>
    <property type="gene ID" value="Bo6g122270"/>
</dbReference>
<organism evidence="2 3">
    <name type="scientific">Brassica oleracea var. oleracea</name>
    <dbReference type="NCBI Taxonomy" id="109376"/>
    <lineage>
        <taxon>Eukaryota</taxon>
        <taxon>Viridiplantae</taxon>
        <taxon>Streptophyta</taxon>
        <taxon>Embryophyta</taxon>
        <taxon>Tracheophyta</taxon>
        <taxon>Spermatophyta</taxon>
        <taxon>Magnoliopsida</taxon>
        <taxon>eudicotyledons</taxon>
        <taxon>Gunneridae</taxon>
        <taxon>Pentapetalae</taxon>
        <taxon>rosids</taxon>
        <taxon>malvids</taxon>
        <taxon>Brassicales</taxon>
        <taxon>Brassicaceae</taxon>
        <taxon>Brassiceae</taxon>
        <taxon>Brassica</taxon>
    </lineage>
</organism>
<dbReference type="SUPFAM" id="SSF81383">
    <property type="entry name" value="F-box domain"/>
    <property type="match status" value="1"/>
</dbReference>
<dbReference type="CDD" id="cd22160">
    <property type="entry name" value="F-box_AtFBL13-like"/>
    <property type="match status" value="1"/>
</dbReference>
<dbReference type="InterPro" id="IPR053781">
    <property type="entry name" value="F-box_AtFBL13-like"/>
</dbReference>
<dbReference type="Pfam" id="PF08387">
    <property type="entry name" value="FBD"/>
    <property type="match status" value="1"/>
</dbReference>
<dbReference type="HOGENOM" id="CLU_1962650_0_0_1"/>
<name>A0A0D3D1N2_BRAOL</name>
<keyword evidence="3" id="KW-1185">Reference proteome</keyword>
<evidence type="ECO:0000313" key="2">
    <source>
        <dbReference type="EnsemblPlants" id="Bo6g122270.1"/>
    </source>
</evidence>
<dbReference type="PROSITE" id="PS50181">
    <property type="entry name" value="FBOX"/>
    <property type="match status" value="1"/>
</dbReference>
<dbReference type="InterPro" id="IPR036047">
    <property type="entry name" value="F-box-like_dom_sf"/>
</dbReference>
<reference evidence="2 3" key="1">
    <citation type="journal article" date="2014" name="Genome Biol.">
        <title>Transcriptome and methylome profiling reveals relics of genome dominance in the mesopolyploid Brassica oleracea.</title>
        <authorList>
            <person name="Parkin I.A."/>
            <person name="Koh C."/>
            <person name="Tang H."/>
            <person name="Robinson S.J."/>
            <person name="Kagale S."/>
            <person name="Clarke W.E."/>
            <person name="Town C.D."/>
            <person name="Nixon J."/>
            <person name="Krishnakumar V."/>
            <person name="Bidwell S.L."/>
            <person name="Denoeud F."/>
            <person name="Belcram H."/>
            <person name="Links M.G."/>
            <person name="Just J."/>
            <person name="Clarke C."/>
            <person name="Bender T."/>
            <person name="Huebert T."/>
            <person name="Mason A.S."/>
            <person name="Pires J.C."/>
            <person name="Barker G."/>
            <person name="Moore J."/>
            <person name="Walley P.G."/>
            <person name="Manoli S."/>
            <person name="Batley J."/>
            <person name="Edwards D."/>
            <person name="Nelson M.N."/>
            <person name="Wang X."/>
            <person name="Paterson A.H."/>
            <person name="King G."/>
            <person name="Bancroft I."/>
            <person name="Chalhoub B."/>
            <person name="Sharpe A.G."/>
        </authorList>
    </citation>
    <scope>NUCLEOTIDE SEQUENCE</scope>
    <source>
        <strain evidence="2 3">cv. TO1000</strain>
    </source>
</reference>
<dbReference type="SMART" id="SM00579">
    <property type="entry name" value="FBD"/>
    <property type="match status" value="1"/>
</dbReference>
<dbReference type="PANTHER" id="PTHR32212:SF271">
    <property type="entry name" value="F-BOX_LRR-REPEAT PROTEIN 13-RELATED"/>
    <property type="match status" value="1"/>
</dbReference>